<keyword evidence="1" id="KW-0255">Endonuclease</keyword>
<comment type="subcellular location">
    <subcellularLocation>
        <location evidence="1">Nucleus</location>
    </subcellularLocation>
</comment>
<comment type="subunit">
    <text evidence="1">Interacts with EME1.</text>
</comment>
<dbReference type="InterPro" id="IPR047417">
    <property type="entry name" value="WHD_MUS81"/>
</dbReference>
<keyword evidence="1" id="KW-0227">DNA damage</keyword>
<keyword evidence="1" id="KW-0460">Magnesium</keyword>
<comment type="similarity">
    <text evidence="1">Belongs to the XPF family.</text>
</comment>
<dbReference type="InterPro" id="IPR036388">
    <property type="entry name" value="WH-like_DNA-bd_sf"/>
</dbReference>
<comment type="cofactor">
    <cofactor evidence="1">
        <name>Mg(2+)</name>
        <dbReference type="ChEBI" id="CHEBI:18420"/>
    </cofactor>
</comment>
<dbReference type="PANTHER" id="PTHR13451">
    <property type="entry name" value="CLASS II CROSSOVER JUNCTION ENDONUCLEASE MUS81"/>
    <property type="match status" value="1"/>
</dbReference>
<comment type="caution">
    <text evidence="3">The sequence shown here is derived from an EMBL/GenBank/DDBJ whole genome shotgun (WGS) entry which is preliminary data.</text>
</comment>
<keyword evidence="1" id="KW-0540">Nuclease</keyword>
<proteinExistence type="inferred from homology"/>
<keyword evidence="1" id="KW-0539">Nucleus</keyword>
<comment type="function">
    <text evidence="1">Interacts with EME1 to form a DNA structure-specific endonuclease with substrate preference for branched DNA structures with a 5'-end at the branch nick. Typical substrates include 3'-flap structures, D-loops, replication forks and nicked Holliday junctions. May be required in mitosis for the processing of stalled or collapsed replication fork intermediates. May be required in meiosis for the repair of meiosis-specific double strand breaks subsequent to single-end invasion (SEI).</text>
</comment>
<keyword evidence="1" id="KW-0233">DNA recombination</keyword>
<feature type="domain" description="MUS81 winged helix" evidence="2">
    <location>
        <begin position="82"/>
        <end position="160"/>
    </location>
</feature>
<name>A0ABR2KY25_9EUKA</name>
<accession>A0ABR2KY25</accession>
<dbReference type="InterPro" id="IPR042530">
    <property type="entry name" value="EME1/EME2_C"/>
</dbReference>
<evidence type="ECO:0000256" key="1">
    <source>
        <dbReference type="RuleBase" id="RU369042"/>
    </source>
</evidence>
<keyword evidence="1" id="KW-0234">DNA repair</keyword>
<organism evidence="3 4">
    <name type="scientific">Tritrichomonas musculus</name>
    <dbReference type="NCBI Taxonomy" id="1915356"/>
    <lineage>
        <taxon>Eukaryota</taxon>
        <taxon>Metamonada</taxon>
        <taxon>Parabasalia</taxon>
        <taxon>Tritrichomonadida</taxon>
        <taxon>Tritrichomonadidae</taxon>
        <taxon>Tritrichomonas</taxon>
    </lineage>
</organism>
<dbReference type="Gene3D" id="1.10.150.670">
    <property type="entry name" value="Crossover junction endonuclease EME1, DNA-binding domain"/>
    <property type="match status" value="1"/>
</dbReference>
<dbReference type="CDD" id="cd21036">
    <property type="entry name" value="WH_MUS81"/>
    <property type="match status" value="1"/>
</dbReference>
<dbReference type="Pfam" id="PF21136">
    <property type="entry name" value="WHD_MUS81"/>
    <property type="match status" value="1"/>
</dbReference>
<dbReference type="InterPro" id="IPR033309">
    <property type="entry name" value="Mus81"/>
</dbReference>
<gene>
    <name evidence="3" type="ORF">M9Y10_013697</name>
</gene>
<dbReference type="EC" id="3.1.22.-" evidence="1"/>
<evidence type="ECO:0000313" key="4">
    <source>
        <dbReference type="Proteomes" id="UP001470230"/>
    </source>
</evidence>
<dbReference type="PANTHER" id="PTHR13451:SF0">
    <property type="entry name" value="CROSSOVER JUNCTION ENDONUCLEASE MUS81"/>
    <property type="match status" value="1"/>
</dbReference>
<keyword evidence="1" id="KW-0378">Hydrolase</keyword>
<protein>
    <recommendedName>
        <fullName evidence="1">Crossover junction endonuclease MUS81</fullName>
        <ecNumber evidence="1">3.1.22.-</ecNumber>
    </recommendedName>
</protein>
<keyword evidence="4" id="KW-1185">Reference proteome</keyword>
<keyword evidence="1" id="KW-0479">Metal-binding</keyword>
<reference evidence="3 4" key="1">
    <citation type="submission" date="2024-04" db="EMBL/GenBank/DDBJ databases">
        <title>Tritrichomonas musculus Genome.</title>
        <authorList>
            <person name="Alves-Ferreira E."/>
            <person name="Grigg M."/>
            <person name="Lorenzi H."/>
            <person name="Galac M."/>
        </authorList>
    </citation>
    <scope>NUCLEOTIDE SEQUENCE [LARGE SCALE GENOMIC DNA]</scope>
    <source>
        <strain evidence="3 4">EAF2021</strain>
    </source>
</reference>
<evidence type="ECO:0000313" key="3">
    <source>
        <dbReference type="EMBL" id="KAK8895812.1"/>
    </source>
</evidence>
<sequence length="404" mass="46206">MEEEEINQNLISFLLKKAKKLTREKRESISTVVKSIKLCPLTLNLEDSLDLIGVNDEIEGFIRDFFSSSIDNYIPREGTLSRKMLLALHRNHPDSLSKPDVLREIGFRPIPLNGFNQQKNFFGSWASMKTLIQHGLVEKSNDRSPKYSLTEKGLQLSNELFGSLEPQRISDKSTSSISLFVSKAEIQCRISFDVKDAIFRTRLEWKEKELPLGSIWFIKDDQVLDFVIQFSSFSAFSNDESIKRKISGSPFSRRVFLIPNKENNINSAELKIKMNLNYEIEAVFAESIALISRYICGVAAQLEKRTNCMLGTFDEVVEKCSEMKYSANVGQVWKEQLKLIPGIGPNFAANMSAHFQTPHQLIAALEYEDNPQEKFVDEIYHCYGRRPSQKTTNSIMNLFTNVKT</sequence>
<dbReference type="Gene3D" id="1.10.10.10">
    <property type="entry name" value="Winged helix-like DNA-binding domain superfamily/Winged helix DNA-binding domain"/>
    <property type="match status" value="1"/>
</dbReference>
<dbReference type="EMBL" id="JAPFFF010000002">
    <property type="protein sequence ID" value="KAK8895812.1"/>
    <property type="molecule type" value="Genomic_DNA"/>
</dbReference>
<dbReference type="Proteomes" id="UP001470230">
    <property type="component" value="Unassembled WGS sequence"/>
</dbReference>
<evidence type="ECO:0000259" key="2">
    <source>
        <dbReference type="Pfam" id="PF21136"/>
    </source>
</evidence>